<reference evidence="2" key="1">
    <citation type="journal article" date="2019" name="Int. J. Syst. Evol. Microbiol.">
        <title>The Global Catalogue of Microorganisms (GCM) 10K type strain sequencing project: providing services to taxonomists for standard genome sequencing and annotation.</title>
        <authorList>
            <consortium name="The Broad Institute Genomics Platform"/>
            <consortium name="The Broad Institute Genome Sequencing Center for Infectious Disease"/>
            <person name="Wu L."/>
            <person name="Ma J."/>
        </authorList>
    </citation>
    <scope>NUCLEOTIDE SEQUENCE [LARGE SCALE GENOMIC DNA]</scope>
    <source>
        <strain evidence="2">KCTC 3913</strain>
    </source>
</reference>
<keyword evidence="2" id="KW-1185">Reference proteome</keyword>
<dbReference type="Pfam" id="PF04445">
    <property type="entry name" value="SAM_MT"/>
    <property type="match status" value="1"/>
</dbReference>
<name>A0ABW5RQM0_9BACI</name>
<sequence>MFVTTAGRTNEEMISRAKEVAKFLKCDYVNRKKKSISYLTNLHHQDCIVVGHERLELHAKNERSPFFFHPNSASFRIKRIIGGESDPFLEAANLEKGMSILDCTLGMASDSIVASHAVGGSGKVIGLEANEYVAYLVKEGLTTWNSPVMEMNAAMKRIEVVNTNFKTFLASIASDSFDCVYLDPMFEEAINSSDGIQPLRKWAEYTPITEEVIFHAKRVAKERVVLKEHFRTPLFERFGFDVMKRRSSKFHYGIIKIDRQD</sequence>
<protein>
    <submittedName>
        <fullName evidence="1">Class I SAM-dependent methyltransferase</fullName>
        <ecNumber evidence="1">2.1.1.-</ecNumber>
    </submittedName>
</protein>
<proteinExistence type="predicted"/>
<dbReference type="Proteomes" id="UP001597506">
    <property type="component" value="Unassembled WGS sequence"/>
</dbReference>
<dbReference type="InterPro" id="IPR029063">
    <property type="entry name" value="SAM-dependent_MTases_sf"/>
</dbReference>
<dbReference type="EC" id="2.1.1.-" evidence="1"/>
<evidence type="ECO:0000313" key="2">
    <source>
        <dbReference type="Proteomes" id="UP001597506"/>
    </source>
</evidence>
<evidence type="ECO:0000313" key="1">
    <source>
        <dbReference type="EMBL" id="MFD2680590.1"/>
    </source>
</evidence>
<organism evidence="1 2">
    <name type="scientific">Bacillus seohaeanensis</name>
    <dbReference type="NCBI Taxonomy" id="284580"/>
    <lineage>
        <taxon>Bacteria</taxon>
        <taxon>Bacillati</taxon>
        <taxon>Bacillota</taxon>
        <taxon>Bacilli</taxon>
        <taxon>Bacillales</taxon>
        <taxon>Bacillaceae</taxon>
        <taxon>Bacillus</taxon>
    </lineage>
</organism>
<dbReference type="InterPro" id="IPR007536">
    <property type="entry name" value="16SrRNA_methylTrfase_J"/>
</dbReference>
<keyword evidence="1" id="KW-0489">Methyltransferase</keyword>
<dbReference type="Gene3D" id="3.40.50.150">
    <property type="entry name" value="Vaccinia Virus protein VP39"/>
    <property type="match status" value="1"/>
</dbReference>
<comment type="caution">
    <text evidence="1">The sequence shown here is derived from an EMBL/GenBank/DDBJ whole genome shotgun (WGS) entry which is preliminary data.</text>
</comment>
<keyword evidence="1" id="KW-0808">Transferase</keyword>
<dbReference type="GO" id="GO:0008168">
    <property type="term" value="F:methyltransferase activity"/>
    <property type="evidence" value="ECO:0007669"/>
    <property type="project" value="UniProtKB-KW"/>
</dbReference>
<dbReference type="RefSeq" id="WP_377934105.1">
    <property type="nucleotide sequence ID" value="NZ_JBHUMF010000015.1"/>
</dbReference>
<dbReference type="EMBL" id="JBHUMF010000015">
    <property type="protein sequence ID" value="MFD2680590.1"/>
    <property type="molecule type" value="Genomic_DNA"/>
</dbReference>
<dbReference type="PANTHER" id="PTHR36112">
    <property type="entry name" value="RIBOSOMAL RNA SMALL SUBUNIT METHYLTRANSFERASE J"/>
    <property type="match status" value="1"/>
</dbReference>
<dbReference type="PANTHER" id="PTHR36112:SF1">
    <property type="entry name" value="RIBOSOMAL RNA SMALL SUBUNIT METHYLTRANSFERASE J"/>
    <property type="match status" value="1"/>
</dbReference>
<gene>
    <name evidence="1" type="ORF">ACFSUL_07445</name>
</gene>
<dbReference type="SUPFAM" id="SSF53335">
    <property type="entry name" value="S-adenosyl-L-methionine-dependent methyltransferases"/>
    <property type="match status" value="1"/>
</dbReference>
<dbReference type="GO" id="GO:0032259">
    <property type="term" value="P:methylation"/>
    <property type="evidence" value="ECO:0007669"/>
    <property type="project" value="UniProtKB-KW"/>
</dbReference>
<accession>A0ABW5RQM0</accession>